<sequence>MGQYFGNAYLVIAAAGATDYSTRGLFNSLRYPHLSAKVPYYDEDDPAGHMGTFHVTMASHFQVKPSHGPLCRRAWVA</sequence>
<reference evidence="1" key="1">
    <citation type="submission" date="2023-06" db="EMBL/GenBank/DDBJ databases">
        <title>Genome-scale phylogeny and comparative genomics of the fungal order Sordariales.</title>
        <authorList>
            <consortium name="Lawrence Berkeley National Laboratory"/>
            <person name="Hensen N."/>
            <person name="Bonometti L."/>
            <person name="Westerberg I."/>
            <person name="Brannstrom I.O."/>
            <person name="Guillou S."/>
            <person name="Cros-Aarteil S."/>
            <person name="Calhoun S."/>
            <person name="Haridas S."/>
            <person name="Kuo A."/>
            <person name="Mondo S."/>
            <person name="Pangilinan J."/>
            <person name="Riley R."/>
            <person name="Labutti K."/>
            <person name="Andreopoulos B."/>
            <person name="Lipzen A."/>
            <person name="Chen C."/>
            <person name="Yanf M."/>
            <person name="Daum C."/>
            <person name="Ng V."/>
            <person name="Clum A."/>
            <person name="Steindorff A."/>
            <person name="Ohm R."/>
            <person name="Martin F."/>
            <person name="Silar P."/>
            <person name="Natvig D."/>
            <person name="Lalanne C."/>
            <person name="Gautier V."/>
            <person name="Ament-Velasquez S.L."/>
            <person name="Kruys A."/>
            <person name="Hutchinson M.I."/>
            <person name="Powell A.J."/>
            <person name="Barry K."/>
            <person name="Miller A.N."/>
            <person name="Grigoriev I.V."/>
            <person name="Debuchy R."/>
            <person name="Gladieux P."/>
            <person name="Thoren M.H."/>
            <person name="Johannesson H."/>
        </authorList>
    </citation>
    <scope>NUCLEOTIDE SEQUENCE</scope>
    <source>
        <strain evidence="1">SMH4607-1</strain>
    </source>
</reference>
<gene>
    <name evidence="1" type="ORF">B0H67DRAFT_124359</name>
</gene>
<accession>A0AA40B087</accession>
<dbReference type="Proteomes" id="UP001172102">
    <property type="component" value="Unassembled WGS sequence"/>
</dbReference>
<dbReference type="EMBL" id="JAUKUA010000002">
    <property type="protein sequence ID" value="KAK0725213.1"/>
    <property type="molecule type" value="Genomic_DNA"/>
</dbReference>
<comment type="caution">
    <text evidence="1">The sequence shown here is derived from an EMBL/GenBank/DDBJ whole genome shotgun (WGS) entry which is preliminary data.</text>
</comment>
<name>A0AA40B087_9PEZI</name>
<dbReference type="AlphaFoldDB" id="A0AA40B087"/>
<proteinExistence type="predicted"/>
<evidence type="ECO:0000313" key="2">
    <source>
        <dbReference type="Proteomes" id="UP001172102"/>
    </source>
</evidence>
<evidence type="ECO:0000313" key="1">
    <source>
        <dbReference type="EMBL" id="KAK0725213.1"/>
    </source>
</evidence>
<organism evidence="1 2">
    <name type="scientific">Lasiosphaeris hirsuta</name>
    <dbReference type="NCBI Taxonomy" id="260670"/>
    <lineage>
        <taxon>Eukaryota</taxon>
        <taxon>Fungi</taxon>
        <taxon>Dikarya</taxon>
        <taxon>Ascomycota</taxon>
        <taxon>Pezizomycotina</taxon>
        <taxon>Sordariomycetes</taxon>
        <taxon>Sordariomycetidae</taxon>
        <taxon>Sordariales</taxon>
        <taxon>Lasiosphaeriaceae</taxon>
        <taxon>Lasiosphaeris</taxon>
    </lineage>
</organism>
<protein>
    <submittedName>
        <fullName evidence="1">Uncharacterized protein</fullName>
    </submittedName>
</protein>
<keyword evidence="2" id="KW-1185">Reference proteome</keyword>